<evidence type="ECO:0000256" key="4">
    <source>
        <dbReference type="ARBA" id="ARBA00023136"/>
    </source>
</evidence>
<evidence type="ECO:0000256" key="6">
    <source>
        <dbReference type="SAM" id="Phobius"/>
    </source>
</evidence>
<keyword evidence="3 6" id="KW-1133">Transmembrane helix</keyword>
<accession>A0A6A6Y316</accession>
<dbReference type="OrthoDB" id="5329176at2759"/>
<dbReference type="PANTHER" id="PTHR33048">
    <property type="entry name" value="PTH11-LIKE INTEGRAL MEMBRANE PROTEIN (AFU_ORTHOLOGUE AFUA_5G11245)"/>
    <property type="match status" value="1"/>
</dbReference>
<dbReference type="InterPro" id="IPR052337">
    <property type="entry name" value="SAT4-like"/>
</dbReference>
<name>A0A6A6Y316_9PEZI</name>
<evidence type="ECO:0000259" key="7">
    <source>
        <dbReference type="Pfam" id="PF20684"/>
    </source>
</evidence>
<keyword evidence="9" id="KW-1185">Reference proteome</keyword>
<evidence type="ECO:0000256" key="2">
    <source>
        <dbReference type="ARBA" id="ARBA00022692"/>
    </source>
</evidence>
<feature type="transmembrane region" description="Helical" evidence="6">
    <location>
        <begin position="51"/>
        <end position="71"/>
    </location>
</feature>
<keyword evidence="2 6" id="KW-0812">Transmembrane</keyword>
<comment type="similarity">
    <text evidence="5">Belongs to the SAT4 family.</text>
</comment>
<comment type="subcellular location">
    <subcellularLocation>
        <location evidence="1">Membrane</location>
        <topology evidence="1">Multi-pass membrane protein</topology>
    </subcellularLocation>
</comment>
<evidence type="ECO:0000256" key="5">
    <source>
        <dbReference type="ARBA" id="ARBA00038359"/>
    </source>
</evidence>
<protein>
    <recommendedName>
        <fullName evidence="7">Rhodopsin domain-containing protein</fullName>
    </recommendedName>
</protein>
<evidence type="ECO:0000313" key="10">
    <source>
        <dbReference type="RefSeq" id="XP_033569882.1"/>
    </source>
</evidence>
<dbReference type="AlphaFoldDB" id="A0A6A6Y316"/>
<feature type="domain" description="Rhodopsin" evidence="7">
    <location>
        <begin position="46"/>
        <end position="155"/>
    </location>
</feature>
<reference evidence="10" key="3">
    <citation type="submission" date="2025-04" db="UniProtKB">
        <authorList>
            <consortium name="RefSeq"/>
        </authorList>
    </citation>
    <scope>IDENTIFICATION</scope>
    <source>
        <strain evidence="10">CBS 304.34</strain>
    </source>
</reference>
<dbReference type="PANTHER" id="PTHR33048:SF123">
    <property type="entry name" value="INTEGRAL MEMBRANE PROTEIN"/>
    <property type="match status" value="1"/>
</dbReference>
<sequence length="182" mass="20218">MSISLELADMVAILKDTWPSRSRTTRPYSSSNSRFSSSIYDLKLLCRVCQWTIYFLTVYTVTCIIVLAQCRPIRKSWDITGQVKGTCINRTIFFYITAGLNVATDIWVTILPIRSLLHIQRPKREKAGLVLIFSMGAFSCVAATIRLRSIGLFIPRTLSSTPSPGTSAAAVLWFTVGADAAE</sequence>
<dbReference type="EMBL" id="MU003720">
    <property type="protein sequence ID" value="KAF2802918.1"/>
    <property type="molecule type" value="Genomic_DNA"/>
</dbReference>
<dbReference type="Proteomes" id="UP000504636">
    <property type="component" value="Unplaced"/>
</dbReference>
<gene>
    <name evidence="8 10" type="ORF">BDZ99DRAFT_527018</name>
</gene>
<feature type="transmembrane region" description="Helical" evidence="6">
    <location>
        <begin position="92"/>
        <end position="115"/>
    </location>
</feature>
<keyword evidence="4 6" id="KW-0472">Membrane</keyword>
<evidence type="ECO:0000256" key="3">
    <source>
        <dbReference type="ARBA" id="ARBA00022989"/>
    </source>
</evidence>
<dbReference type="GeneID" id="54467087"/>
<organism evidence="8">
    <name type="scientific">Mytilinidion resinicola</name>
    <dbReference type="NCBI Taxonomy" id="574789"/>
    <lineage>
        <taxon>Eukaryota</taxon>
        <taxon>Fungi</taxon>
        <taxon>Dikarya</taxon>
        <taxon>Ascomycota</taxon>
        <taxon>Pezizomycotina</taxon>
        <taxon>Dothideomycetes</taxon>
        <taxon>Pleosporomycetidae</taxon>
        <taxon>Mytilinidiales</taxon>
        <taxon>Mytilinidiaceae</taxon>
        <taxon>Mytilinidion</taxon>
    </lineage>
</organism>
<reference evidence="10" key="2">
    <citation type="submission" date="2020-04" db="EMBL/GenBank/DDBJ databases">
        <authorList>
            <consortium name="NCBI Genome Project"/>
        </authorList>
    </citation>
    <scope>NUCLEOTIDE SEQUENCE</scope>
    <source>
        <strain evidence="10">CBS 304.34</strain>
    </source>
</reference>
<evidence type="ECO:0000256" key="1">
    <source>
        <dbReference type="ARBA" id="ARBA00004141"/>
    </source>
</evidence>
<dbReference type="InterPro" id="IPR049326">
    <property type="entry name" value="Rhodopsin_dom_fungi"/>
</dbReference>
<reference evidence="8 10" key="1">
    <citation type="journal article" date="2020" name="Stud. Mycol.">
        <title>101 Dothideomycetes genomes: a test case for predicting lifestyles and emergence of pathogens.</title>
        <authorList>
            <person name="Haridas S."/>
            <person name="Albert R."/>
            <person name="Binder M."/>
            <person name="Bloem J."/>
            <person name="Labutti K."/>
            <person name="Salamov A."/>
            <person name="Andreopoulos B."/>
            <person name="Baker S."/>
            <person name="Barry K."/>
            <person name="Bills G."/>
            <person name="Bluhm B."/>
            <person name="Cannon C."/>
            <person name="Castanera R."/>
            <person name="Culley D."/>
            <person name="Daum C."/>
            <person name="Ezra D."/>
            <person name="Gonzalez J."/>
            <person name="Henrissat B."/>
            <person name="Kuo A."/>
            <person name="Liang C."/>
            <person name="Lipzen A."/>
            <person name="Lutzoni F."/>
            <person name="Magnuson J."/>
            <person name="Mondo S."/>
            <person name="Nolan M."/>
            <person name="Ohm R."/>
            <person name="Pangilinan J."/>
            <person name="Park H.-J."/>
            <person name="Ramirez L."/>
            <person name="Alfaro M."/>
            <person name="Sun H."/>
            <person name="Tritt A."/>
            <person name="Yoshinaga Y."/>
            <person name="Zwiers L.-H."/>
            <person name="Turgeon B."/>
            <person name="Goodwin S."/>
            <person name="Spatafora J."/>
            <person name="Crous P."/>
            <person name="Grigoriev I."/>
        </authorList>
    </citation>
    <scope>NUCLEOTIDE SEQUENCE</scope>
    <source>
        <strain evidence="8 10">CBS 304.34</strain>
    </source>
</reference>
<evidence type="ECO:0000313" key="9">
    <source>
        <dbReference type="Proteomes" id="UP000504636"/>
    </source>
</evidence>
<evidence type="ECO:0000313" key="8">
    <source>
        <dbReference type="EMBL" id="KAF2802918.1"/>
    </source>
</evidence>
<dbReference type="RefSeq" id="XP_033569882.1">
    <property type="nucleotide sequence ID" value="XM_033726194.1"/>
</dbReference>
<proteinExistence type="inferred from homology"/>
<feature type="transmembrane region" description="Helical" evidence="6">
    <location>
        <begin position="127"/>
        <end position="147"/>
    </location>
</feature>
<dbReference type="GO" id="GO:0016020">
    <property type="term" value="C:membrane"/>
    <property type="evidence" value="ECO:0007669"/>
    <property type="project" value="UniProtKB-SubCell"/>
</dbReference>
<dbReference type="Pfam" id="PF20684">
    <property type="entry name" value="Fung_rhodopsin"/>
    <property type="match status" value="1"/>
</dbReference>